<dbReference type="EMBL" id="JAMOIL010000006">
    <property type="protein sequence ID" value="MCM0619822.1"/>
    <property type="molecule type" value="Genomic_DNA"/>
</dbReference>
<keyword evidence="1" id="KW-0812">Transmembrane</keyword>
<name>A0A9X2IE20_9ACTN</name>
<protein>
    <submittedName>
        <fullName evidence="2">Uncharacterized protein</fullName>
    </submittedName>
</protein>
<evidence type="ECO:0000313" key="2">
    <source>
        <dbReference type="EMBL" id="MCM0619822.1"/>
    </source>
</evidence>
<feature type="transmembrane region" description="Helical" evidence="1">
    <location>
        <begin position="19"/>
        <end position="38"/>
    </location>
</feature>
<dbReference type="Proteomes" id="UP001139485">
    <property type="component" value="Unassembled WGS sequence"/>
</dbReference>
<reference evidence="2" key="1">
    <citation type="submission" date="2022-05" db="EMBL/GenBank/DDBJ databases">
        <authorList>
            <person name="Tuo L."/>
        </authorList>
    </citation>
    <scope>NUCLEOTIDE SEQUENCE</scope>
    <source>
        <strain evidence="2">BSK12Z-4</strain>
    </source>
</reference>
<evidence type="ECO:0000313" key="3">
    <source>
        <dbReference type="Proteomes" id="UP001139485"/>
    </source>
</evidence>
<evidence type="ECO:0000256" key="1">
    <source>
        <dbReference type="SAM" id="Phobius"/>
    </source>
</evidence>
<dbReference type="AlphaFoldDB" id="A0A9X2IE20"/>
<keyword evidence="1" id="KW-0472">Membrane</keyword>
<gene>
    <name evidence="2" type="ORF">M8330_05890</name>
</gene>
<proteinExistence type="predicted"/>
<keyword evidence="1" id="KW-1133">Transmembrane helix</keyword>
<dbReference type="RefSeq" id="WP_250826572.1">
    <property type="nucleotide sequence ID" value="NZ_JAMOIL010000006.1"/>
</dbReference>
<organism evidence="2 3">
    <name type="scientific">Nocardioides bruguierae</name>
    <dbReference type="NCBI Taxonomy" id="2945102"/>
    <lineage>
        <taxon>Bacteria</taxon>
        <taxon>Bacillati</taxon>
        <taxon>Actinomycetota</taxon>
        <taxon>Actinomycetes</taxon>
        <taxon>Propionibacteriales</taxon>
        <taxon>Nocardioidaceae</taxon>
        <taxon>Nocardioides</taxon>
    </lineage>
</organism>
<comment type="caution">
    <text evidence="2">The sequence shown here is derived from an EMBL/GenBank/DDBJ whole genome shotgun (WGS) entry which is preliminary data.</text>
</comment>
<keyword evidence="3" id="KW-1185">Reference proteome</keyword>
<accession>A0A9X2IE20</accession>
<sequence>MSPALTPEQAARRRRINTWVFAVFGTLFSLIILIVVVGEIVNPSDGDDSVGSPAATPATITTATAESTTVDVDWPGRVRRWERQNAIATSDWWDLVTGIEVQSSLGLLNVETSIYPDGDAEAAAAPICGAYSTIFLDYPALTTVRVLASDGQRIAICGPDA</sequence>